<feature type="compositionally biased region" description="Low complexity" evidence="1">
    <location>
        <begin position="25"/>
        <end position="47"/>
    </location>
</feature>
<evidence type="ECO:0000256" key="1">
    <source>
        <dbReference type="SAM" id="MobiDB-lite"/>
    </source>
</evidence>
<feature type="compositionally biased region" description="Polar residues" evidence="1">
    <location>
        <begin position="91"/>
        <end position="105"/>
    </location>
</feature>
<name>A0A836BBX4_9CHLO</name>
<evidence type="ECO:0000313" key="2">
    <source>
        <dbReference type="EMBL" id="KAG2453937.1"/>
    </source>
</evidence>
<reference evidence="2" key="1">
    <citation type="journal article" date="2020" name="bioRxiv">
        <title>Comparative genomics of Chlamydomonas.</title>
        <authorList>
            <person name="Craig R.J."/>
            <person name="Hasan A.R."/>
            <person name="Ness R.W."/>
            <person name="Keightley P.D."/>
        </authorList>
    </citation>
    <scope>NUCLEOTIDE SEQUENCE</scope>
    <source>
        <strain evidence="2">CCAP 11/173</strain>
    </source>
</reference>
<feature type="region of interest" description="Disordered" evidence="1">
    <location>
        <begin position="1"/>
        <end position="130"/>
    </location>
</feature>
<proteinExistence type="predicted"/>
<comment type="caution">
    <text evidence="2">The sequence shown here is derived from an EMBL/GenBank/DDBJ whole genome shotgun (WGS) entry which is preliminary data.</text>
</comment>
<sequence>MGWLADTASMSQPGRSPKRARLEVQASGQQPFEQQQQQHHTAQPGAASAGNGSQRCADTPVSQQAQISHPRPDQAQQLHRALPAAVAAAASTSRVDSSTPPRSSTGAGVAGGGAPPVEDGAAGGIARPTLDGLPEGAMLLARCPARRSPGSSPGSKRAAAGELPAGALLIESCRARRSPSCSPPGGSRRAGGGGGSGAFEGGSPPPPLRSATGHAQLCDAVAVGLARRGEGTRGASAAGGVGSHSGRLGPGATYFEGTGGGGGGGGGGGAARPPRAPQFGNLHGLMLQAKGLKQPLAQIQNHAPPSTEPHGGLLKVRPLGSSSAGVGACNGSGGVGTAARAGAGAAHAGAGTAPLSYLGVGALLSQAQKAAAARKAAGVHAAAEAEEFVVPRTGLEAVAAGIPLGRAIY</sequence>
<feature type="compositionally biased region" description="Low complexity" evidence="1">
    <location>
        <begin position="175"/>
        <end position="187"/>
    </location>
</feature>
<dbReference type="OrthoDB" id="10624463at2759"/>
<dbReference type="EMBL" id="JAEHOD010000003">
    <property type="protein sequence ID" value="KAG2453937.1"/>
    <property type="molecule type" value="Genomic_DNA"/>
</dbReference>
<feature type="region of interest" description="Disordered" evidence="1">
    <location>
        <begin position="175"/>
        <end position="212"/>
    </location>
</feature>
<keyword evidence="3" id="KW-1185">Reference proteome</keyword>
<feature type="compositionally biased region" description="Low complexity" evidence="1">
    <location>
        <begin position="81"/>
        <end position="90"/>
    </location>
</feature>
<evidence type="ECO:0000313" key="3">
    <source>
        <dbReference type="Proteomes" id="UP000613740"/>
    </source>
</evidence>
<accession>A0A836BBX4</accession>
<dbReference type="AlphaFoldDB" id="A0A836BBX4"/>
<feature type="compositionally biased region" description="Gly residues" evidence="1">
    <location>
        <begin position="188"/>
        <end position="200"/>
    </location>
</feature>
<gene>
    <name evidence="2" type="ORF">HYH02_002140</name>
</gene>
<feature type="compositionally biased region" description="Polar residues" evidence="1">
    <location>
        <begin position="50"/>
        <end position="67"/>
    </location>
</feature>
<protein>
    <submittedName>
        <fullName evidence="2">Uncharacterized protein</fullName>
    </submittedName>
</protein>
<organism evidence="2 3">
    <name type="scientific">Chlamydomonas schloesseri</name>
    <dbReference type="NCBI Taxonomy" id="2026947"/>
    <lineage>
        <taxon>Eukaryota</taxon>
        <taxon>Viridiplantae</taxon>
        <taxon>Chlorophyta</taxon>
        <taxon>core chlorophytes</taxon>
        <taxon>Chlorophyceae</taxon>
        <taxon>CS clade</taxon>
        <taxon>Chlamydomonadales</taxon>
        <taxon>Chlamydomonadaceae</taxon>
        <taxon>Chlamydomonas</taxon>
    </lineage>
</organism>
<dbReference type="Proteomes" id="UP000613740">
    <property type="component" value="Unassembled WGS sequence"/>
</dbReference>